<comment type="caution">
    <text evidence="2">The sequence shown here is derived from an EMBL/GenBank/DDBJ whole genome shotgun (WGS) entry which is preliminary data.</text>
</comment>
<keyword evidence="1" id="KW-0472">Membrane</keyword>
<keyword evidence="3" id="KW-1185">Reference proteome</keyword>
<gene>
    <name evidence="2" type="ORF">PSHT_07120</name>
</gene>
<reference evidence="3" key="3">
    <citation type="journal article" date="2018" name="Mol. Plant Microbe Interact.">
        <title>Genome sequence resources for the wheat stripe rust pathogen (Puccinia striiformis f. sp. tritici) and the barley stripe rust pathogen (Puccinia striiformis f. sp. hordei).</title>
        <authorList>
            <person name="Xia C."/>
            <person name="Wang M."/>
            <person name="Yin C."/>
            <person name="Cornejo O.E."/>
            <person name="Hulbert S.H."/>
            <person name="Chen X."/>
        </authorList>
    </citation>
    <scope>NUCLEOTIDE SEQUENCE [LARGE SCALE GENOMIC DNA]</scope>
    <source>
        <strain evidence="3">93TX-2</strain>
    </source>
</reference>
<reference evidence="2 3" key="1">
    <citation type="submission" date="2017-12" db="EMBL/GenBank/DDBJ databases">
        <title>Gene loss provides genomic basis for host adaptation in cereal stripe rust fungi.</title>
        <authorList>
            <person name="Xia C."/>
        </authorList>
    </citation>
    <scope>NUCLEOTIDE SEQUENCE [LARGE SCALE GENOMIC DNA]</scope>
    <source>
        <strain evidence="2 3">93TX-2</strain>
    </source>
</reference>
<keyword evidence="1" id="KW-1133">Transmembrane helix</keyword>
<evidence type="ECO:0000256" key="1">
    <source>
        <dbReference type="SAM" id="Phobius"/>
    </source>
</evidence>
<proteinExistence type="predicted"/>
<dbReference type="OrthoDB" id="387657at2759"/>
<dbReference type="VEuPathDB" id="FungiDB:PSHT_07120"/>
<name>A0A2S4W0X9_9BASI</name>
<keyword evidence="1" id="KW-0812">Transmembrane</keyword>
<dbReference type="AlphaFoldDB" id="A0A2S4W0X9"/>
<accession>A0A2S4W0X9</accession>
<dbReference type="VEuPathDB" id="FungiDB:PSTT_03788"/>
<evidence type="ECO:0000313" key="3">
    <source>
        <dbReference type="Proteomes" id="UP000238274"/>
    </source>
</evidence>
<dbReference type="EMBL" id="PKSM01000085">
    <property type="protein sequence ID" value="POW15399.1"/>
    <property type="molecule type" value="Genomic_DNA"/>
</dbReference>
<dbReference type="Proteomes" id="UP000238274">
    <property type="component" value="Unassembled WGS sequence"/>
</dbReference>
<reference evidence="3" key="2">
    <citation type="journal article" date="2018" name="BMC Genomics">
        <title>Genomic insights into host adaptation between the wheat stripe rust pathogen (Puccinia striiformis f. sp. tritici) and the barley stripe rust pathogen (Puccinia striiformis f. sp. hordei).</title>
        <authorList>
            <person name="Xia C."/>
            <person name="Wang M."/>
            <person name="Yin C."/>
            <person name="Cornejo O.E."/>
            <person name="Hulbert S.H."/>
            <person name="Chen X."/>
        </authorList>
    </citation>
    <scope>NUCLEOTIDE SEQUENCE [LARGE SCALE GENOMIC DNA]</scope>
    <source>
        <strain evidence="3">93TX-2</strain>
    </source>
</reference>
<protein>
    <submittedName>
        <fullName evidence="2">Uncharacterized protein</fullName>
    </submittedName>
</protein>
<sequence length="96" mass="10971">MQRISIAASFQPLKYLNWISTLLGFVVSGLSMNMLCFGFLAGNWEHLAIRESCDQLEFELNLTLQNHLFLFLSHLNPSLINKQSMSMSTVFITIIM</sequence>
<feature type="transmembrane region" description="Helical" evidence="1">
    <location>
        <begin position="15"/>
        <end position="40"/>
    </location>
</feature>
<organism evidence="2 3">
    <name type="scientific">Puccinia striiformis</name>
    <dbReference type="NCBI Taxonomy" id="27350"/>
    <lineage>
        <taxon>Eukaryota</taxon>
        <taxon>Fungi</taxon>
        <taxon>Dikarya</taxon>
        <taxon>Basidiomycota</taxon>
        <taxon>Pucciniomycotina</taxon>
        <taxon>Pucciniomycetes</taxon>
        <taxon>Pucciniales</taxon>
        <taxon>Pucciniaceae</taxon>
        <taxon>Puccinia</taxon>
    </lineage>
</organism>
<evidence type="ECO:0000313" key="2">
    <source>
        <dbReference type="EMBL" id="POW15399.1"/>
    </source>
</evidence>